<feature type="region of interest" description="Disordered" evidence="1">
    <location>
        <begin position="240"/>
        <end position="273"/>
    </location>
</feature>
<keyword evidence="2" id="KW-0378">Hydrolase</keyword>
<reference evidence="2" key="1">
    <citation type="submission" date="2020-02" db="EMBL/GenBank/DDBJ databases">
        <authorList>
            <person name="Meier V. D."/>
        </authorList>
    </citation>
    <scope>NUCLEOTIDE SEQUENCE</scope>
    <source>
        <strain evidence="2">AVDCRST_MAG36</strain>
    </source>
</reference>
<feature type="region of interest" description="Disordered" evidence="1">
    <location>
        <begin position="1"/>
        <end position="225"/>
    </location>
</feature>
<dbReference type="EC" id="3.6.1.27" evidence="2"/>
<sequence>GLPRRRGARDRGGAHRVPARLEHRPPHDRREAPRPRRRRPGGDGVHRGHPGRRDRGGARLLRRRHPPHRDGVVPRPGQARAPRRLRPPDGVVHHRGVDPDRRRRLRRPGAHHRPAALAVGGRGGARAVERGDGVRRAPGPPAAWRGPGDDGRRGRHGAGAVHRAGPGHLPVRRDDLGGAAARPRPGGGDTARVLPRGAVADRGRHLPAQGRRRHRRRGDGRRHAGELRRRLRLHRLAAQVRGRPQHRGVRALPRRVGAAPVRPARDRHDEPDL</sequence>
<name>A0A6J4LET8_9ACTN</name>
<gene>
    <name evidence="2" type="ORF">AVDCRST_MAG36-915</name>
</gene>
<dbReference type="EMBL" id="CADCUH010000053">
    <property type="protein sequence ID" value="CAA9330533.1"/>
    <property type="molecule type" value="Genomic_DNA"/>
</dbReference>
<proteinExistence type="predicted"/>
<feature type="compositionally biased region" description="Basic residues" evidence="1">
    <location>
        <begin position="102"/>
        <end position="114"/>
    </location>
</feature>
<feature type="non-terminal residue" evidence="2">
    <location>
        <position position="273"/>
    </location>
</feature>
<feature type="compositionally biased region" description="Basic and acidic residues" evidence="1">
    <location>
        <begin position="9"/>
        <end position="57"/>
    </location>
</feature>
<feature type="compositionally biased region" description="Low complexity" evidence="1">
    <location>
        <begin position="158"/>
        <end position="167"/>
    </location>
</feature>
<feature type="compositionally biased region" description="Basic and acidic residues" evidence="1">
    <location>
        <begin position="263"/>
        <end position="273"/>
    </location>
</feature>
<evidence type="ECO:0000256" key="1">
    <source>
        <dbReference type="SAM" id="MobiDB-lite"/>
    </source>
</evidence>
<organism evidence="2">
    <name type="scientific">uncultured Nocardioidaceae bacterium</name>
    <dbReference type="NCBI Taxonomy" id="253824"/>
    <lineage>
        <taxon>Bacteria</taxon>
        <taxon>Bacillati</taxon>
        <taxon>Actinomycetota</taxon>
        <taxon>Actinomycetes</taxon>
        <taxon>Propionibacteriales</taxon>
        <taxon>Nocardioidaceae</taxon>
        <taxon>environmental samples</taxon>
    </lineage>
</organism>
<dbReference type="GO" id="GO:0050380">
    <property type="term" value="F:undecaprenyl-diphosphatase activity"/>
    <property type="evidence" value="ECO:0007669"/>
    <property type="project" value="UniProtKB-EC"/>
</dbReference>
<feature type="compositionally biased region" description="Basic residues" evidence="1">
    <location>
        <begin position="243"/>
        <end position="253"/>
    </location>
</feature>
<feature type="compositionally biased region" description="Basic residues" evidence="1">
    <location>
        <begin position="210"/>
        <end position="220"/>
    </location>
</feature>
<dbReference type="AlphaFoldDB" id="A0A6J4LET8"/>
<evidence type="ECO:0000313" key="2">
    <source>
        <dbReference type="EMBL" id="CAA9330533.1"/>
    </source>
</evidence>
<protein>
    <submittedName>
        <fullName evidence="2">Undecaprenyl-diphosphatase</fullName>
        <ecNumber evidence="2">3.6.1.27</ecNumber>
    </submittedName>
</protein>
<feature type="non-terminal residue" evidence="2">
    <location>
        <position position="1"/>
    </location>
</feature>
<accession>A0A6J4LET8</accession>
<feature type="compositionally biased region" description="Basic and acidic residues" evidence="1">
    <location>
        <begin position="91"/>
        <end position="101"/>
    </location>
</feature>